<protein>
    <recommendedName>
        <fullName evidence="3">Lipocalin-like domain-containing protein</fullName>
    </recommendedName>
</protein>
<organism evidence="1 2">
    <name type="scientific">Winogradskyella haliclonae</name>
    <dbReference type="NCBI Taxonomy" id="2048558"/>
    <lineage>
        <taxon>Bacteria</taxon>
        <taxon>Pseudomonadati</taxon>
        <taxon>Bacteroidota</taxon>
        <taxon>Flavobacteriia</taxon>
        <taxon>Flavobacteriales</taxon>
        <taxon>Flavobacteriaceae</taxon>
        <taxon>Winogradskyella</taxon>
    </lineage>
</organism>
<keyword evidence="2" id="KW-1185">Reference proteome</keyword>
<dbReference type="EMBL" id="BMDQ01000003">
    <property type="protein sequence ID" value="GGI57927.1"/>
    <property type="molecule type" value="Genomic_DNA"/>
</dbReference>
<evidence type="ECO:0000313" key="1">
    <source>
        <dbReference type="EMBL" id="GGI57927.1"/>
    </source>
</evidence>
<sequence>MKSTLKTTLVLLAIFLNLSCRDENPLLGEWKLSSWYIDIEMDLNKDTIRTSNLLDEANCKNKEVLTIYANGTINAVNTYNPIVKISKKEDEYIFDVECNKGSVGFATTYKILDKKVIIEPNGEEYHFNGKQLTRIFKDAITIYNTDFTEAVETKDLVLNYIKN</sequence>
<name>A0ABQ2C2B0_9FLAO</name>
<dbReference type="RefSeq" id="WP_188374844.1">
    <property type="nucleotide sequence ID" value="NZ_BMDQ01000003.1"/>
</dbReference>
<dbReference type="Proteomes" id="UP000624701">
    <property type="component" value="Unassembled WGS sequence"/>
</dbReference>
<evidence type="ECO:0000313" key="2">
    <source>
        <dbReference type="Proteomes" id="UP000624701"/>
    </source>
</evidence>
<comment type="caution">
    <text evidence="1">The sequence shown here is derived from an EMBL/GenBank/DDBJ whole genome shotgun (WGS) entry which is preliminary data.</text>
</comment>
<evidence type="ECO:0008006" key="3">
    <source>
        <dbReference type="Google" id="ProtNLM"/>
    </source>
</evidence>
<proteinExistence type="predicted"/>
<reference evidence="2" key="1">
    <citation type="journal article" date="2019" name="Int. J. Syst. Evol. Microbiol.">
        <title>The Global Catalogue of Microorganisms (GCM) 10K type strain sequencing project: providing services to taxonomists for standard genome sequencing and annotation.</title>
        <authorList>
            <consortium name="The Broad Institute Genomics Platform"/>
            <consortium name="The Broad Institute Genome Sequencing Center for Infectious Disease"/>
            <person name="Wu L."/>
            <person name="Ma J."/>
        </authorList>
    </citation>
    <scope>NUCLEOTIDE SEQUENCE [LARGE SCALE GENOMIC DNA]</scope>
    <source>
        <strain evidence="2">CCM 8681</strain>
    </source>
</reference>
<gene>
    <name evidence="1" type="ORF">GCM10011444_22360</name>
</gene>
<accession>A0ABQ2C2B0</accession>